<evidence type="ECO:0000256" key="1">
    <source>
        <dbReference type="ARBA" id="ARBA00023015"/>
    </source>
</evidence>
<dbReference type="CDD" id="cd00090">
    <property type="entry name" value="HTH_ARSR"/>
    <property type="match status" value="1"/>
</dbReference>
<dbReference type="SUPFAM" id="SSF46785">
    <property type="entry name" value="Winged helix' DNA-binding domain"/>
    <property type="match status" value="1"/>
</dbReference>
<keyword evidence="2" id="KW-0238">DNA-binding</keyword>
<dbReference type="Pfam" id="PF01638">
    <property type="entry name" value="HxlR"/>
    <property type="match status" value="1"/>
</dbReference>
<dbReference type="InterPro" id="IPR011991">
    <property type="entry name" value="ArsR-like_HTH"/>
</dbReference>
<dbReference type="InterPro" id="IPR036388">
    <property type="entry name" value="WH-like_DNA-bd_sf"/>
</dbReference>
<name>K6VWU7_9ACTN</name>
<keyword evidence="3" id="KW-0804">Transcription</keyword>
<protein>
    <submittedName>
        <fullName evidence="5">Putative HxlR family transcriptional regulator</fullName>
    </submittedName>
</protein>
<dbReference type="InterPro" id="IPR002577">
    <property type="entry name" value="HTH_HxlR"/>
</dbReference>
<dbReference type="PROSITE" id="PS51118">
    <property type="entry name" value="HTH_HXLR"/>
    <property type="match status" value="1"/>
</dbReference>
<dbReference type="AlphaFoldDB" id="K6VWU7"/>
<evidence type="ECO:0000256" key="3">
    <source>
        <dbReference type="ARBA" id="ARBA00023163"/>
    </source>
</evidence>
<feature type="domain" description="HTH hxlR-type" evidence="4">
    <location>
        <begin position="1"/>
        <end position="92"/>
    </location>
</feature>
<dbReference type="Gene3D" id="1.10.10.10">
    <property type="entry name" value="Winged helix-like DNA-binding domain superfamily/Winged helix DNA-binding domain"/>
    <property type="match status" value="1"/>
</dbReference>
<comment type="caution">
    <text evidence="5">The sequence shown here is derived from an EMBL/GenBank/DDBJ whole genome shotgun (WGS) entry which is preliminary data.</text>
</comment>
<accession>K6VWU7</accession>
<evidence type="ECO:0000313" key="5">
    <source>
        <dbReference type="EMBL" id="GAB91365.1"/>
    </source>
</evidence>
<evidence type="ECO:0000256" key="2">
    <source>
        <dbReference type="ARBA" id="ARBA00023125"/>
    </source>
</evidence>
<dbReference type="GO" id="GO:0003677">
    <property type="term" value="F:DNA binding"/>
    <property type="evidence" value="ECO:0007669"/>
    <property type="project" value="UniProtKB-KW"/>
</dbReference>
<reference evidence="5 6" key="1">
    <citation type="submission" date="2012-08" db="EMBL/GenBank/DDBJ databases">
        <title>Whole genome shotgun sequence of Gordonia rhizosphera NBRC 16068.</title>
        <authorList>
            <person name="Takarada H."/>
            <person name="Isaki S."/>
            <person name="Hosoyama A."/>
            <person name="Tsuchikane K."/>
            <person name="Katsumata H."/>
            <person name="Baba S."/>
            <person name="Ohji S."/>
            <person name="Yamazaki S."/>
            <person name="Fujita N."/>
        </authorList>
    </citation>
    <scope>NUCLEOTIDE SEQUENCE [LARGE SCALE GENOMIC DNA]</scope>
    <source>
        <strain evidence="5 6">NBRC 16068</strain>
    </source>
</reference>
<dbReference type="STRING" id="1108045.GORHZ_129_00080"/>
<keyword evidence="1" id="KW-0805">Transcription regulation</keyword>
<gene>
    <name evidence="5" type="ORF">GORHZ_129_00080</name>
</gene>
<organism evidence="5 6">
    <name type="scientific">Gordonia rhizosphera NBRC 16068</name>
    <dbReference type="NCBI Taxonomy" id="1108045"/>
    <lineage>
        <taxon>Bacteria</taxon>
        <taxon>Bacillati</taxon>
        <taxon>Actinomycetota</taxon>
        <taxon>Actinomycetes</taxon>
        <taxon>Mycobacteriales</taxon>
        <taxon>Gordoniaceae</taxon>
        <taxon>Gordonia</taxon>
    </lineage>
</organism>
<evidence type="ECO:0000259" key="4">
    <source>
        <dbReference type="PROSITE" id="PS51118"/>
    </source>
</evidence>
<keyword evidence="6" id="KW-1185">Reference proteome</keyword>
<dbReference type="PANTHER" id="PTHR33204:SF18">
    <property type="entry name" value="TRANSCRIPTIONAL REGULATORY PROTEIN"/>
    <property type="match status" value="1"/>
</dbReference>
<sequence length="157" mass="17948">MDVVGDSWTVLVLREIFYGIRRFDDIQRELGIARNTLVDRLKKLVDAGVLERHEYQSEPRRHEYVLTPKGADLWGVLLAITQWGDRWMADESGPPITLHHTACGHDTSVAVVCEHCGEPIPIEESRMSMGPGYPEHLRDRPDIVERFRRVDAAHAPE</sequence>
<dbReference type="InterPro" id="IPR036390">
    <property type="entry name" value="WH_DNA-bd_sf"/>
</dbReference>
<dbReference type="Proteomes" id="UP000008363">
    <property type="component" value="Unassembled WGS sequence"/>
</dbReference>
<proteinExistence type="predicted"/>
<dbReference type="PANTHER" id="PTHR33204">
    <property type="entry name" value="TRANSCRIPTIONAL REGULATOR, MARR FAMILY"/>
    <property type="match status" value="1"/>
</dbReference>
<evidence type="ECO:0000313" key="6">
    <source>
        <dbReference type="Proteomes" id="UP000008363"/>
    </source>
</evidence>
<dbReference type="eggNOG" id="COG1733">
    <property type="taxonomic scope" value="Bacteria"/>
</dbReference>
<dbReference type="EMBL" id="BAHC01000129">
    <property type="protein sequence ID" value="GAB91365.1"/>
    <property type="molecule type" value="Genomic_DNA"/>
</dbReference>